<organism evidence="1 2">
    <name type="scientific">Candidatus Wolfebacteria bacterium GW2011_GWE2_44_13</name>
    <dbReference type="NCBI Taxonomy" id="1619017"/>
    <lineage>
        <taxon>Bacteria</taxon>
        <taxon>Candidatus Wolfeibacteriota</taxon>
    </lineage>
</organism>
<dbReference type="EMBL" id="LCHW01000003">
    <property type="protein sequence ID" value="KKT42972.1"/>
    <property type="molecule type" value="Genomic_DNA"/>
</dbReference>
<proteinExistence type="predicted"/>
<dbReference type="Proteomes" id="UP000034051">
    <property type="component" value="Unassembled WGS sequence"/>
</dbReference>
<evidence type="ECO:0000313" key="1">
    <source>
        <dbReference type="EMBL" id="KKT42972.1"/>
    </source>
</evidence>
<sequence>MPRQLTEEQQGLIKEFGLRRASRTVQRIAGERVNRCCDECKEELFVNEDARPSQIPSLCEACEKMAREGLLALATGRIGESNFASERAFLVTGGTRRQITCADIRTVSALLSDDPSKVKMMESSRGIVFFASR</sequence>
<gene>
    <name evidence="1" type="ORF">UW32_C0003G0075</name>
</gene>
<accession>A0A0G1JG14</accession>
<comment type="caution">
    <text evidence="1">The sequence shown here is derived from an EMBL/GenBank/DDBJ whole genome shotgun (WGS) entry which is preliminary data.</text>
</comment>
<reference evidence="1 2" key="1">
    <citation type="journal article" date="2015" name="Nature">
        <title>rRNA introns, odd ribosomes, and small enigmatic genomes across a large radiation of phyla.</title>
        <authorList>
            <person name="Brown C.T."/>
            <person name="Hug L.A."/>
            <person name="Thomas B.C."/>
            <person name="Sharon I."/>
            <person name="Castelle C.J."/>
            <person name="Singh A."/>
            <person name="Wilkins M.J."/>
            <person name="Williams K.H."/>
            <person name="Banfield J.F."/>
        </authorList>
    </citation>
    <scope>NUCLEOTIDE SEQUENCE [LARGE SCALE GENOMIC DNA]</scope>
</reference>
<dbReference type="AlphaFoldDB" id="A0A0G1JG14"/>
<protein>
    <submittedName>
        <fullName evidence="1">Uncharacterized protein</fullName>
    </submittedName>
</protein>
<evidence type="ECO:0000313" key="2">
    <source>
        <dbReference type="Proteomes" id="UP000034051"/>
    </source>
</evidence>
<name>A0A0G1JG14_9BACT</name>